<keyword evidence="3 5" id="KW-0949">S-adenosyl-L-methionine</keyword>
<dbReference type="GeneID" id="92837105"/>
<name>D9MYV3_ANEAE</name>
<dbReference type="RefSeq" id="WP_021618868.1">
    <property type="nucleotide sequence ID" value="NZ_CABKST010000002.1"/>
</dbReference>
<organism evidence="8">
    <name type="scientific">Aneurinibacillus aneurinilyticus</name>
    <name type="common">Bacillus aneurinolyticus</name>
    <dbReference type="NCBI Taxonomy" id="1391"/>
    <lineage>
        <taxon>Bacteria</taxon>
        <taxon>Bacillati</taxon>
        <taxon>Bacillota</taxon>
        <taxon>Bacilli</taxon>
        <taxon>Bacillales</taxon>
        <taxon>Paenibacillaceae</taxon>
        <taxon>Aneurinibacillus group</taxon>
        <taxon>Aneurinibacillus</taxon>
    </lineage>
</organism>
<dbReference type="Gene3D" id="3.40.50.150">
    <property type="entry name" value="Vaccinia Virus protein VP39"/>
    <property type="match status" value="1"/>
</dbReference>
<dbReference type="PROSITE" id="PS00094">
    <property type="entry name" value="C5_MTASE_1"/>
    <property type="match status" value="1"/>
</dbReference>
<dbReference type="Gene3D" id="3.90.120.10">
    <property type="entry name" value="DNA Methylase, subunit A, domain 2"/>
    <property type="match status" value="1"/>
</dbReference>
<evidence type="ECO:0000256" key="3">
    <source>
        <dbReference type="ARBA" id="ARBA00022691"/>
    </source>
</evidence>
<dbReference type="SUPFAM" id="SSF53335">
    <property type="entry name" value="S-adenosyl-L-methionine-dependent methyltransferases"/>
    <property type="match status" value="1"/>
</dbReference>
<dbReference type="GO" id="GO:0032259">
    <property type="term" value="P:methylation"/>
    <property type="evidence" value="ECO:0007669"/>
    <property type="project" value="UniProtKB-KW"/>
</dbReference>
<dbReference type="InterPro" id="IPR029063">
    <property type="entry name" value="SAM-dependent_MTases_sf"/>
</dbReference>
<dbReference type="GO" id="GO:0044027">
    <property type="term" value="P:negative regulation of gene expression via chromosomal CpG island methylation"/>
    <property type="evidence" value="ECO:0007669"/>
    <property type="project" value="TreeGrafter"/>
</dbReference>
<reference evidence="8" key="1">
    <citation type="submission" date="2010-06" db="EMBL/GenBank/DDBJ databases">
        <title>BanII RM system.</title>
        <authorList>
            <person name="Lunnen K.D."/>
            <person name="Kilz S."/>
            <person name="Kroeger M."/>
            <person name="Wilson G.G."/>
        </authorList>
    </citation>
    <scope>NUCLEOTIDE SEQUENCE</scope>
</reference>
<keyword evidence="4" id="KW-0680">Restriction system</keyword>
<dbReference type="Pfam" id="PF00145">
    <property type="entry name" value="DNA_methylase"/>
    <property type="match status" value="1"/>
</dbReference>
<dbReference type="EC" id="2.1.1.37" evidence="7"/>
<evidence type="ECO:0000256" key="1">
    <source>
        <dbReference type="ARBA" id="ARBA00022603"/>
    </source>
</evidence>
<evidence type="ECO:0000313" key="8">
    <source>
        <dbReference type="EMBL" id="ADJ68008.1"/>
    </source>
</evidence>
<dbReference type="NCBIfam" id="TIGR00675">
    <property type="entry name" value="dcm"/>
    <property type="match status" value="1"/>
</dbReference>
<evidence type="ECO:0000256" key="6">
    <source>
        <dbReference type="RuleBase" id="RU000416"/>
    </source>
</evidence>
<comment type="similarity">
    <text evidence="5 6">Belongs to the class I-like SAM-binding methyltransferase superfamily. C5-methyltransferase family.</text>
</comment>
<dbReference type="InterPro" id="IPR001525">
    <property type="entry name" value="C5_MeTfrase"/>
</dbReference>
<dbReference type="CDD" id="cd00315">
    <property type="entry name" value="Cyt_C5_DNA_methylase"/>
    <property type="match status" value="1"/>
</dbReference>
<evidence type="ECO:0000256" key="5">
    <source>
        <dbReference type="PROSITE-ProRule" id="PRU01016"/>
    </source>
</evidence>
<dbReference type="EMBL" id="HM569709">
    <property type="protein sequence ID" value="ADJ68008.1"/>
    <property type="molecule type" value="Genomic_DNA"/>
</dbReference>
<protein>
    <recommendedName>
        <fullName evidence="7">Cytosine-specific methyltransferase</fullName>
        <ecNumber evidence="7">2.1.1.37</ecNumber>
    </recommendedName>
</protein>
<feature type="active site" evidence="5">
    <location>
        <position position="78"/>
    </location>
</feature>
<dbReference type="PANTHER" id="PTHR10629">
    <property type="entry name" value="CYTOSINE-SPECIFIC METHYLTRANSFERASE"/>
    <property type="match status" value="1"/>
</dbReference>
<dbReference type="PANTHER" id="PTHR10629:SF52">
    <property type="entry name" value="DNA (CYTOSINE-5)-METHYLTRANSFERASE 1"/>
    <property type="match status" value="1"/>
</dbReference>
<sequence length="385" mass="43290">MKKIYTGISLFSGAGGMDVGFKNAGVKVLCANEIDKYASATYQANNPETKFKLGDIRDVYSELKEFKNIDIIFGGPPCQGFSVAGKMNPDDERSTLVWSFLDVVKLVRPRAFVMENVKALATLEKWKNIRERIIKLSNDMGYSCYPYVLNSSHYGVPQKRERVFFVGFLNKVLDPQAFQSRIEQKKQKAKSVRETIMHLGPAGTDNNPQTCTAKITLATKPVMRKSPYAGMIFNGMGRPLKLDDLSNTLPASMGGNKTPIIDEALLYNYAEDDWIVEYHKALLDKRIEPTYCEAPSRLRRLTIKEAALLQSFPENYIFLGSKSSIYKQIGNAVPCLLAEAIARSVIEELEDIPVIVNEPTQLSLESFIDNRDSFIDVKDSFIDVY</sequence>
<comment type="catalytic activity">
    <reaction evidence="7">
        <text>a 2'-deoxycytidine in DNA + S-adenosyl-L-methionine = a 5-methyl-2'-deoxycytidine in DNA + S-adenosyl-L-homocysteine + H(+)</text>
        <dbReference type="Rhea" id="RHEA:13681"/>
        <dbReference type="Rhea" id="RHEA-COMP:11369"/>
        <dbReference type="Rhea" id="RHEA-COMP:11370"/>
        <dbReference type="ChEBI" id="CHEBI:15378"/>
        <dbReference type="ChEBI" id="CHEBI:57856"/>
        <dbReference type="ChEBI" id="CHEBI:59789"/>
        <dbReference type="ChEBI" id="CHEBI:85452"/>
        <dbReference type="ChEBI" id="CHEBI:85454"/>
        <dbReference type="EC" id="2.1.1.37"/>
    </reaction>
</comment>
<dbReference type="PRINTS" id="PR00105">
    <property type="entry name" value="C5METTRFRASE"/>
</dbReference>
<dbReference type="GO" id="GO:0003677">
    <property type="term" value="F:DNA binding"/>
    <property type="evidence" value="ECO:0007669"/>
    <property type="project" value="TreeGrafter"/>
</dbReference>
<dbReference type="PROSITE" id="PS51679">
    <property type="entry name" value="SAM_MT_C5"/>
    <property type="match status" value="1"/>
</dbReference>
<dbReference type="GO" id="GO:0009307">
    <property type="term" value="P:DNA restriction-modification system"/>
    <property type="evidence" value="ECO:0007669"/>
    <property type="project" value="UniProtKB-KW"/>
</dbReference>
<dbReference type="InterPro" id="IPR018117">
    <property type="entry name" value="C5_DNA_meth_AS"/>
</dbReference>
<dbReference type="GO" id="GO:0003886">
    <property type="term" value="F:DNA (cytosine-5-)-methyltransferase activity"/>
    <property type="evidence" value="ECO:0007669"/>
    <property type="project" value="UniProtKB-EC"/>
</dbReference>
<dbReference type="OrthoDB" id="9813719at2"/>
<evidence type="ECO:0000256" key="4">
    <source>
        <dbReference type="ARBA" id="ARBA00022747"/>
    </source>
</evidence>
<accession>D9MYV3</accession>
<evidence type="ECO:0000256" key="2">
    <source>
        <dbReference type="ARBA" id="ARBA00022679"/>
    </source>
</evidence>
<keyword evidence="2 5" id="KW-0808">Transferase</keyword>
<gene>
    <name evidence="8" type="primary">banIIM</name>
</gene>
<dbReference type="AlphaFoldDB" id="D9MYV3"/>
<proteinExistence type="inferred from homology"/>
<keyword evidence="1 5" id="KW-0489">Methyltransferase</keyword>
<evidence type="ECO:0000256" key="7">
    <source>
        <dbReference type="RuleBase" id="RU000417"/>
    </source>
</evidence>
<dbReference type="InterPro" id="IPR050390">
    <property type="entry name" value="C5-Methyltransferase"/>
</dbReference>